<evidence type="ECO:0000256" key="5">
    <source>
        <dbReference type="ARBA" id="ARBA00022630"/>
    </source>
</evidence>
<keyword evidence="8 11" id="KW-0350">Heme biosynthesis</keyword>
<dbReference type="InterPro" id="IPR036188">
    <property type="entry name" value="FAD/NAD-bd_sf"/>
</dbReference>
<dbReference type="AlphaFoldDB" id="A0A4P7N434"/>
<dbReference type="SUPFAM" id="SSF51905">
    <property type="entry name" value="FAD/NAD(P)-binding domain"/>
    <property type="match status" value="1"/>
</dbReference>
<dbReference type="PANTHER" id="PTHR42923">
    <property type="entry name" value="PROTOPORPHYRINOGEN OXIDASE"/>
    <property type="match status" value="1"/>
</dbReference>
<dbReference type="InterPro" id="IPR004572">
    <property type="entry name" value="Protoporphyrinogen_oxidase"/>
</dbReference>
<evidence type="ECO:0000256" key="7">
    <source>
        <dbReference type="ARBA" id="ARBA00023002"/>
    </source>
</evidence>
<sequence>MLSRIGATAAHAPAKVELCLRAAPPCLASSSSSSRRGPKSHHIGHRSNGFVVWTARRGYASSRSVITKDKPDSKIAVLGGGLTGLSTALFLSVFAPRASITLYEANERLGGWVHTVDSEAEDSQGRPHSVRFERGPRVVQLKEGDANSRLYVLLLHQLGIADQAWALGQDSELARRYIYHPDHLIDLTGPSNSDNRLIKAVSLARFAGRMLKNALTEPALKGLLPALAHMLSNRKPLGAEEYCRCLVDSEDESIGSCLTRIFGGRSSVADNLASAMTHGIYGGDIWKLSIQSTLFARAQMFPYRLDVPKASRASSFSVERLSDLNMMTFVTKASSKDSVVTGQRLLGGYTGFYGGMEALTEALVQALRKRSNVTIETGSLVADVAPSSNKLVEVKTAKSTATFDKVISTLFSRQLASITGGRVPALGEKKGASMHVVNIWFPRSGLNHPHHGFGYLISSQADVERGLLGVLFDSDREGAIWRESEQREQGEKVSSLVARQQPPTGTKLTVLLRVPSEDEPSRTPEQAEVIALAHVRRQFGIAADEPVHTQVSTARDCIPQHEVGHQESLAAAHAQLESAFGGRLAVAGPSYTAPGILPSIRAAFDVAASCTGLDAAYRGLAPSAADHALAEFSLVSDPTVGATGLGRFADGRRSMWDDLAIVDGAVKADFVGLKKESLQRVIVPRLQFGSFSKSS</sequence>
<proteinExistence type="inferred from homology"/>
<comment type="cofactor">
    <cofactor evidence="11">
        <name>FAD</name>
        <dbReference type="ChEBI" id="CHEBI:57692"/>
    </cofactor>
    <text evidence="11">Binds 1 FAD per subunit.</text>
</comment>
<dbReference type="VEuPathDB" id="FungiDB:M_BR32_EuGene_00080171"/>
<evidence type="ECO:0000313" key="13">
    <source>
        <dbReference type="EMBL" id="QBZ54694.1"/>
    </source>
</evidence>
<dbReference type="EMBL" id="CP034204">
    <property type="protein sequence ID" value="QBZ54694.1"/>
    <property type="molecule type" value="Genomic_DNA"/>
</dbReference>
<keyword evidence="6 11" id="KW-0274">FAD</keyword>
<comment type="catalytic activity">
    <reaction evidence="10 11">
        <text>protoporphyrinogen IX + 3 O2 = protoporphyrin IX + 3 H2O2</text>
        <dbReference type="Rhea" id="RHEA:25576"/>
        <dbReference type="ChEBI" id="CHEBI:15379"/>
        <dbReference type="ChEBI" id="CHEBI:16240"/>
        <dbReference type="ChEBI" id="CHEBI:57306"/>
        <dbReference type="ChEBI" id="CHEBI:57307"/>
        <dbReference type="EC" id="1.3.3.4"/>
    </reaction>
</comment>
<evidence type="ECO:0000256" key="3">
    <source>
        <dbReference type="ARBA" id="ARBA00010551"/>
    </source>
</evidence>
<name>A0A4P7N434_PYROR</name>
<evidence type="ECO:0000256" key="6">
    <source>
        <dbReference type="ARBA" id="ARBA00022827"/>
    </source>
</evidence>
<protein>
    <recommendedName>
        <fullName evidence="4 11">Protoporphyrinogen oxidase</fullName>
        <ecNumber evidence="4 11">1.3.3.4</ecNumber>
    </recommendedName>
</protein>
<dbReference type="Gene3D" id="3.50.50.60">
    <property type="entry name" value="FAD/NAD(P)-binding domain"/>
    <property type="match status" value="1"/>
</dbReference>
<dbReference type="UniPathway" id="UPA00251">
    <property type="reaction ID" value="UER00324"/>
</dbReference>
<dbReference type="PANTHER" id="PTHR42923:SF3">
    <property type="entry name" value="PROTOPORPHYRINOGEN OXIDASE"/>
    <property type="match status" value="1"/>
</dbReference>
<keyword evidence="5 11" id="KW-0285">Flavoprotein</keyword>
<evidence type="ECO:0000256" key="8">
    <source>
        <dbReference type="ARBA" id="ARBA00023133"/>
    </source>
</evidence>
<comment type="similarity">
    <text evidence="3 11">Belongs to the protoporphyrinogen/coproporphyrinogen oxidase family. Protoporphyrinogen oxidase subfamily.</text>
</comment>
<evidence type="ECO:0000256" key="1">
    <source>
        <dbReference type="ARBA" id="ARBA00002600"/>
    </source>
</evidence>
<keyword evidence="7 11" id="KW-0560">Oxidoreductase</keyword>
<dbReference type="NCBIfam" id="TIGR00562">
    <property type="entry name" value="proto_IX_ox"/>
    <property type="match status" value="1"/>
</dbReference>
<comment type="function">
    <text evidence="1 11">Catalyzes the 6-electron oxidation of protoporphyrinogen-IX to form protoporphyrin-IX.</text>
</comment>
<feature type="domain" description="Amine oxidase" evidence="12">
    <location>
        <begin position="82"/>
        <end position="559"/>
    </location>
</feature>
<dbReference type="GO" id="GO:0006782">
    <property type="term" value="P:protoporphyrinogen IX biosynthetic process"/>
    <property type="evidence" value="ECO:0007669"/>
    <property type="project" value="UniProtKB-UniRule"/>
</dbReference>
<organism evidence="13 14">
    <name type="scientific">Pyricularia oryzae</name>
    <name type="common">Rice blast fungus</name>
    <name type="synonym">Magnaporthe oryzae</name>
    <dbReference type="NCBI Taxonomy" id="318829"/>
    <lineage>
        <taxon>Eukaryota</taxon>
        <taxon>Fungi</taxon>
        <taxon>Dikarya</taxon>
        <taxon>Ascomycota</taxon>
        <taxon>Pezizomycotina</taxon>
        <taxon>Sordariomycetes</taxon>
        <taxon>Sordariomycetidae</taxon>
        <taxon>Magnaporthales</taxon>
        <taxon>Pyriculariaceae</taxon>
        <taxon>Pyricularia</taxon>
    </lineage>
</organism>
<dbReference type="InterPro" id="IPR050464">
    <property type="entry name" value="Zeta_carotene_desat/Oxidored"/>
</dbReference>
<evidence type="ECO:0000313" key="14">
    <source>
        <dbReference type="Proteomes" id="UP000294847"/>
    </source>
</evidence>
<keyword evidence="9 11" id="KW-0627">Porphyrin biosynthesis</keyword>
<evidence type="ECO:0000259" key="12">
    <source>
        <dbReference type="Pfam" id="PF01593"/>
    </source>
</evidence>
<dbReference type="GO" id="GO:0004729">
    <property type="term" value="F:oxygen-dependent protoporphyrinogen oxidase activity"/>
    <property type="evidence" value="ECO:0007669"/>
    <property type="project" value="UniProtKB-UniRule"/>
</dbReference>
<dbReference type="EC" id="1.3.3.4" evidence="4 11"/>
<gene>
    <name evidence="13" type="ORF">PoMZ_10403</name>
</gene>
<dbReference type="GO" id="GO:0005743">
    <property type="term" value="C:mitochondrial inner membrane"/>
    <property type="evidence" value="ECO:0007669"/>
    <property type="project" value="UniProtKB-SubCell"/>
</dbReference>
<dbReference type="Proteomes" id="UP000294847">
    <property type="component" value="Chromosome 1"/>
</dbReference>
<comment type="subcellular location">
    <subcellularLocation>
        <location evidence="11">Mitochondrion inner membrane</location>
    </subcellularLocation>
</comment>
<comment type="pathway">
    <text evidence="2 11">Porphyrin-containing compound metabolism; protoporphyrin-IX biosynthesis; protoporphyrin-IX from protoporphyrinogen-IX: step 1/1.</text>
</comment>
<evidence type="ECO:0000256" key="9">
    <source>
        <dbReference type="ARBA" id="ARBA00023244"/>
    </source>
</evidence>
<reference evidence="13 14" key="1">
    <citation type="journal article" date="2019" name="Mol. Biol. Evol.">
        <title>Blast fungal genomes show frequent chromosomal changes, gene gains and losses, and effector gene turnover.</title>
        <authorList>
            <person name="Gomez Luciano L.B."/>
            <person name="Jason Tsai I."/>
            <person name="Chuma I."/>
            <person name="Tosa Y."/>
            <person name="Chen Y.H."/>
            <person name="Li J.Y."/>
            <person name="Li M.Y."/>
            <person name="Jade Lu M.Y."/>
            <person name="Nakayashiki H."/>
            <person name="Li W.H."/>
        </authorList>
    </citation>
    <scope>NUCLEOTIDE SEQUENCE [LARGE SCALE GENOMIC DNA]</scope>
    <source>
        <strain evidence="13">MZ5-1-6</strain>
    </source>
</reference>
<dbReference type="InterPro" id="IPR002937">
    <property type="entry name" value="Amino_oxidase"/>
</dbReference>
<evidence type="ECO:0000256" key="2">
    <source>
        <dbReference type="ARBA" id="ARBA00005073"/>
    </source>
</evidence>
<evidence type="ECO:0000256" key="10">
    <source>
        <dbReference type="ARBA" id="ARBA00047554"/>
    </source>
</evidence>
<evidence type="ECO:0000256" key="11">
    <source>
        <dbReference type="RuleBase" id="RU367069"/>
    </source>
</evidence>
<evidence type="ECO:0000256" key="4">
    <source>
        <dbReference type="ARBA" id="ARBA00012867"/>
    </source>
</evidence>
<accession>A0A4P7N434</accession>
<dbReference type="Pfam" id="PF01593">
    <property type="entry name" value="Amino_oxidase"/>
    <property type="match status" value="1"/>
</dbReference>
<dbReference type="SUPFAM" id="SSF54373">
    <property type="entry name" value="FAD-linked reductases, C-terminal domain"/>
    <property type="match status" value="1"/>
</dbReference>